<dbReference type="Gene3D" id="1.20.1250.20">
    <property type="entry name" value="MFS general substrate transporter like domains"/>
    <property type="match status" value="2"/>
</dbReference>
<evidence type="ECO:0000256" key="2">
    <source>
        <dbReference type="ARBA" id="ARBA00022692"/>
    </source>
</evidence>
<accession>A0A919RNB0</accession>
<dbReference type="RefSeq" id="WP_204031687.1">
    <property type="nucleotide sequence ID" value="NZ_BOOW01000049.1"/>
</dbReference>
<feature type="transmembrane region" description="Helical" evidence="6">
    <location>
        <begin position="56"/>
        <end position="74"/>
    </location>
</feature>
<gene>
    <name evidence="8" type="ORF">Ssi02_69290</name>
</gene>
<dbReference type="InterPro" id="IPR005829">
    <property type="entry name" value="Sugar_transporter_CS"/>
</dbReference>
<sequence length="429" mass="44459">MTTSVPDDTRRKTNRYLVVFICFAAIVFDGYDLIIYGSTVPSLLAYKEWALTPAEVGALGSYALLGMMFGALASGPLTDRFGRRKMLLGCLILYSTMMLLAAAAPNPPTLGVIRFIAGLGFGGVAPVAIALVVEVARPHERQRLNAIMLAGLPVGGVLAALAALTFLDDVGFRGLWAFGGVALVTVVPLAWRYIPETAPAARDKTSKTDESPMRQLTNGRAITALVLFAVANFAGFLLVFGLNTWLPQLMRAANYDLTSALAFQVLLNLGAVVGGVSGSALADRIGARRVAPATFLVATIAIAVMASAPPAGVMAVATLAAGLGSIGTQMIVFGYVATYFETSVRGTALGVTTGIGRLGAVTGPAIGGILLSSGLGNAWVFGFFCAIAILGGVACVIVPAGPPRRSNPPSPHMRSTTETEPATRQGERG</sequence>
<dbReference type="GO" id="GO:0005886">
    <property type="term" value="C:plasma membrane"/>
    <property type="evidence" value="ECO:0007669"/>
    <property type="project" value="UniProtKB-SubCell"/>
</dbReference>
<dbReference type="PANTHER" id="PTHR23508">
    <property type="entry name" value="CARBOXYLIC ACID TRANSPORTER PROTEIN HOMOLOG"/>
    <property type="match status" value="1"/>
</dbReference>
<evidence type="ECO:0000256" key="3">
    <source>
        <dbReference type="ARBA" id="ARBA00022989"/>
    </source>
</evidence>
<dbReference type="PROSITE" id="PS50850">
    <property type="entry name" value="MFS"/>
    <property type="match status" value="1"/>
</dbReference>
<feature type="transmembrane region" description="Helical" evidence="6">
    <location>
        <begin position="145"/>
        <end position="167"/>
    </location>
</feature>
<feature type="transmembrane region" description="Helical" evidence="6">
    <location>
        <begin position="16"/>
        <end position="36"/>
    </location>
</feature>
<dbReference type="InterPro" id="IPR011701">
    <property type="entry name" value="MFS"/>
</dbReference>
<dbReference type="EMBL" id="BOOW01000049">
    <property type="protein sequence ID" value="GII96698.1"/>
    <property type="molecule type" value="Genomic_DNA"/>
</dbReference>
<comment type="caution">
    <text evidence="8">The sequence shown here is derived from an EMBL/GenBank/DDBJ whole genome shotgun (WGS) entry which is preliminary data.</text>
</comment>
<evidence type="ECO:0000256" key="5">
    <source>
        <dbReference type="SAM" id="MobiDB-lite"/>
    </source>
</evidence>
<dbReference type="InterPro" id="IPR020846">
    <property type="entry name" value="MFS_dom"/>
</dbReference>
<reference evidence="8" key="1">
    <citation type="submission" date="2021-01" db="EMBL/GenBank/DDBJ databases">
        <title>Whole genome shotgun sequence of Sinosporangium siamense NBRC 109515.</title>
        <authorList>
            <person name="Komaki H."/>
            <person name="Tamura T."/>
        </authorList>
    </citation>
    <scope>NUCLEOTIDE SEQUENCE</scope>
    <source>
        <strain evidence="8">NBRC 109515</strain>
    </source>
</reference>
<feature type="transmembrane region" description="Helical" evidence="6">
    <location>
        <begin position="348"/>
        <end position="372"/>
    </location>
</feature>
<dbReference type="Proteomes" id="UP000606172">
    <property type="component" value="Unassembled WGS sequence"/>
</dbReference>
<dbReference type="PANTHER" id="PTHR23508:SF10">
    <property type="entry name" value="CARBOXYLIC ACID TRANSPORTER PROTEIN HOMOLOG"/>
    <property type="match status" value="1"/>
</dbReference>
<feature type="compositionally biased region" description="Polar residues" evidence="5">
    <location>
        <begin position="413"/>
        <end position="422"/>
    </location>
</feature>
<evidence type="ECO:0000256" key="1">
    <source>
        <dbReference type="ARBA" id="ARBA00004651"/>
    </source>
</evidence>
<feature type="transmembrane region" description="Helical" evidence="6">
    <location>
        <begin position="173"/>
        <end position="194"/>
    </location>
</feature>
<feature type="region of interest" description="Disordered" evidence="5">
    <location>
        <begin position="404"/>
        <end position="429"/>
    </location>
</feature>
<proteinExistence type="predicted"/>
<dbReference type="InterPro" id="IPR036259">
    <property type="entry name" value="MFS_trans_sf"/>
</dbReference>
<dbReference type="SUPFAM" id="SSF103473">
    <property type="entry name" value="MFS general substrate transporter"/>
    <property type="match status" value="1"/>
</dbReference>
<dbReference type="Pfam" id="PF07690">
    <property type="entry name" value="MFS_1"/>
    <property type="match status" value="1"/>
</dbReference>
<feature type="transmembrane region" description="Helical" evidence="6">
    <location>
        <begin position="86"/>
        <end position="105"/>
    </location>
</feature>
<evidence type="ECO:0000313" key="9">
    <source>
        <dbReference type="Proteomes" id="UP000606172"/>
    </source>
</evidence>
<keyword evidence="9" id="KW-1185">Reference proteome</keyword>
<dbReference type="PROSITE" id="PS00217">
    <property type="entry name" value="SUGAR_TRANSPORT_2"/>
    <property type="match status" value="1"/>
</dbReference>
<feature type="transmembrane region" description="Helical" evidence="6">
    <location>
        <begin position="221"/>
        <end position="241"/>
    </location>
</feature>
<keyword evidence="4 6" id="KW-0472">Membrane</keyword>
<feature type="transmembrane region" description="Helical" evidence="6">
    <location>
        <begin position="314"/>
        <end position="336"/>
    </location>
</feature>
<dbReference type="AlphaFoldDB" id="A0A919RNB0"/>
<evidence type="ECO:0000313" key="8">
    <source>
        <dbReference type="EMBL" id="GII96698.1"/>
    </source>
</evidence>
<evidence type="ECO:0000256" key="6">
    <source>
        <dbReference type="SAM" id="Phobius"/>
    </source>
</evidence>
<comment type="subcellular location">
    <subcellularLocation>
        <location evidence="1">Cell membrane</location>
        <topology evidence="1">Multi-pass membrane protein</topology>
    </subcellularLocation>
</comment>
<evidence type="ECO:0000259" key="7">
    <source>
        <dbReference type="PROSITE" id="PS50850"/>
    </source>
</evidence>
<feature type="domain" description="Major facilitator superfamily (MFS) profile" evidence="7">
    <location>
        <begin position="18"/>
        <end position="403"/>
    </location>
</feature>
<name>A0A919RNB0_9ACTN</name>
<protein>
    <submittedName>
        <fullName evidence="8">MFS transporter</fullName>
    </submittedName>
</protein>
<keyword evidence="3 6" id="KW-1133">Transmembrane helix</keyword>
<evidence type="ECO:0000256" key="4">
    <source>
        <dbReference type="ARBA" id="ARBA00023136"/>
    </source>
</evidence>
<feature type="transmembrane region" description="Helical" evidence="6">
    <location>
        <begin position="111"/>
        <end position="133"/>
    </location>
</feature>
<organism evidence="8 9">
    <name type="scientific">Sinosporangium siamense</name>
    <dbReference type="NCBI Taxonomy" id="1367973"/>
    <lineage>
        <taxon>Bacteria</taxon>
        <taxon>Bacillati</taxon>
        <taxon>Actinomycetota</taxon>
        <taxon>Actinomycetes</taxon>
        <taxon>Streptosporangiales</taxon>
        <taxon>Streptosporangiaceae</taxon>
        <taxon>Sinosporangium</taxon>
    </lineage>
</organism>
<feature type="transmembrane region" description="Helical" evidence="6">
    <location>
        <begin position="378"/>
        <end position="400"/>
    </location>
</feature>
<keyword evidence="2 6" id="KW-0812">Transmembrane</keyword>
<feature type="transmembrane region" description="Helical" evidence="6">
    <location>
        <begin position="289"/>
        <end position="308"/>
    </location>
</feature>
<dbReference type="CDD" id="cd17365">
    <property type="entry name" value="MFS_PcaK_like"/>
    <property type="match status" value="1"/>
</dbReference>
<dbReference type="GO" id="GO:0046943">
    <property type="term" value="F:carboxylic acid transmembrane transporter activity"/>
    <property type="evidence" value="ECO:0007669"/>
    <property type="project" value="TreeGrafter"/>
</dbReference>
<feature type="transmembrane region" description="Helical" evidence="6">
    <location>
        <begin position="261"/>
        <end position="282"/>
    </location>
</feature>